<feature type="chain" id="PRO_5034160313" evidence="1">
    <location>
        <begin position="19"/>
        <end position="124"/>
    </location>
</feature>
<keyword evidence="1" id="KW-0732">Signal</keyword>
<reference evidence="2" key="1">
    <citation type="submission" date="2021-05" db="EMBL/GenBank/DDBJ databases">
        <authorList>
            <person name="Alioto T."/>
            <person name="Alioto T."/>
            <person name="Gomez Garrido J."/>
        </authorList>
    </citation>
    <scope>NUCLEOTIDE SEQUENCE</scope>
</reference>
<evidence type="ECO:0000256" key="1">
    <source>
        <dbReference type="SAM" id="SignalP"/>
    </source>
</evidence>
<sequence>MVSIRLLLLVIFVYAVRSQKAEDDADCGTCNSQHNGRCDTGSFPTRCVSSTGCTLFEWRQNKWTPYSYANKVNCNLCYAIHKKAKCRTKNKPITCTYEVRTFYFNCLPNADCTLDLKHDPKSCN</sequence>
<evidence type="ECO:0000313" key="2">
    <source>
        <dbReference type="EMBL" id="CAG6639835.1"/>
    </source>
</evidence>
<name>A0A8D8QWQ8_9HEMI</name>
<protein>
    <submittedName>
        <fullName evidence="2">Uncharacterized protein</fullName>
    </submittedName>
</protein>
<dbReference type="AlphaFoldDB" id="A0A8D8QWQ8"/>
<dbReference type="EMBL" id="HBUF01109116">
    <property type="protein sequence ID" value="CAG6639835.1"/>
    <property type="molecule type" value="Transcribed_RNA"/>
</dbReference>
<accession>A0A8D8QWQ8</accession>
<proteinExistence type="predicted"/>
<feature type="signal peptide" evidence="1">
    <location>
        <begin position="1"/>
        <end position="18"/>
    </location>
</feature>
<organism evidence="2">
    <name type="scientific">Cacopsylla melanoneura</name>
    <dbReference type="NCBI Taxonomy" id="428564"/>
    <lineage>
        <taxon>Eukaryota</taxon>
        <taxon>Metazoa</taxon>
        <taxon>Ecdysozoa</taxon>
        <taxon>Arthropoda</taxon>
        <taxon>Hexapoda</taxon>
        <taxon>Insecta</taxon>
        <taxon>Pterygota</taxon>
        <taxon>Neoptera</taxon>
        <taxon>Paraneoptera</taxon>
        <taxon>Hemiptera</taxon>
        <taxon>Sternorrhyncha</taxon>
        <taxon>Psylloidea</taxon>
        <taxon>Psyllidae</taxon>
        <taxon>Psyllinae</taxon>
        <taxon>Cacopsylla</taxon>
    </lineage>
</organism>